<proteinExistence type="predicted"/>
<dbReference type="InterPro" id="IPR040570">
    <property type="entry name" value="LAL_C2"/>
</dbReference>
<evidence type="ECO:0000259" key="1">
    <source>
        <dbReference type="Pfam" id="PF18603"/>
    </source>
</evidence>
<dbReference type="Gene3D" id="3.30.470.20">
    <property type="entry name" value="ATP-grasp fold, B domain"/>
    <property type="match status" value="1"/>
</dbReference>
<evidence type="ECO:0000313" key="3">
    <source>
        <dbReference type="Proteomes" id="UP001164963"/>
    </source>
</evidence>
<evidence type="ECO:0000313" key="2">
    <source>
        <dbReference type="EMBL" id="UZK57430.1"/>
    </source>
</evidence>
<name>A0ABY6PZF8_9ACTN</name>
<dbReference type="RefSeq" id="WP_265545720.1">
    <property type="nucleotide sequence ID" value="NZ_CP098740.1"/>
</dbReference>
<protein>
    <recommendedName>
        <fullName evidence="1">L-amino acid ligase C-terminal domain-containing protein</fullName>
    </recommendedName>
</protein>
<sequence length="63" mass="6402">MLAHPHVVAARVTAAPGDAVAPARSSVERVGHVLLSAPDPGSLEVALDDVRSTLRVATRLGAP</sequence>
<dbReference type="EMBL" id="CP098740">
    <property type="protein sequence ID" value="UZK57430.1"/>
    <property type="molecule type" value="Genomic_DNA"/>
</dbReference>
<accession>A0ABY6PZF8</accession>
<dbReference type="Proteomes" id="UP001164963">
    <property type="component" value="Chromosome"/>
</dbReference>
<feature type="domain" description="L-amino acid ligase C-terminal" evidence="1">
    <location>
        <begin position="3"/>
        <end position="58"/>
    </location>
</feature>
<organism evidence="2 3">
    <name type="scientific">Streptomyces drozdowiczii</name>
    <dbReference type="NCBI Taxonomy" id="202862"/>
    <lineage>
        <taxon>Bacteria</taxon>
        <taxon>Bacillati</taxon>
        <taxon>Actinomycetota</taxon>
        <taxon>Actinomycetes</taxon>
        <taxon>Kitasatosporales</taxon>
        <taxon>Streptomycetaceae</taxon>
        <taxon>Streptomyces</taxon>
    </lineage>
</organism>
<gene>
    <name evidence="2" type="ORF">NEH16_28070</name>
</gene>
<reference evidence="2" key="1">
    <citation type="journal article" date="2022" name="Front. Microbiol.">
        <title>Mirubactin C rescues the lethal effect of cell wall biosynthesis mutations in Bacillus subtilis.</title>
        <authorList>
            <person name="Kepplinger B."/>
            <person name="Wen X."/>
            <person name="Tyler A.R."/>
            <person name="Kim B.Y."/>
            <person name="Brown J."/>
            <person name="Banks P."/>
            <person name="Dashti Y."/>
            <person name="Mackenzie E.S."/>
            <person name="Wills C."/>
            <person name="Kawai Y."/>
            <person name="Waldron K.J."/>
            <person name="Allenby N.E.E."/>
            <person name="Wu L.J."/>
            <person name="Hall M.J."/>
            <person name="Errington J."/>
        </authorList>
    </citation>
    <scope>NUCLEOTIDE SEQUENCE</scope>
    <source>
        <strain evidence="2">MDA8-470</strain>
    </source>
</reference>
<keyword evidence="3" id="KW-1185">Reference proteome</keyword>
<dbReference type="Pfam" id="PF18603">
    <property type="entry name" value="LAL_C2"/>
    <property type="match status" value="1"/>
</dbReference>